<accession>A0AAW9TP53</accession>
<gene>
    <name evidence="1" type="ORF">GHK53_12685</name>
</gene>
<organism evidence="1 2">
    <name type="scientific">Rhizobium meliloti</name>
    <name type="common">Ensifer meliloti</name>
    <name type="synonym">Sinorhizobium meliloti</name>
    <dbReference type="NCBI Taxonomy" id="382"/>
    <lineage>
        <taxon>Bacteria</taxon>
        <taxon>Pseudomonadati</taxon>
        <taxon>Pseudomonadota</taxon>
        <taxon>Alphaproteobacteria</taxon>
        <taxon>Hyphomicrobiales</taxon>
        <taxon>Rhizobiaceae</taxon>
        <taxon>Sinorhizobium/Ensifer group</taxon>
        <taxon>Sinorhizobium</taxon>
    </lineage>
</organism>
<proteinExistence type="predicted"/>
<dbReference type="Proteomes" id="UP000429484">
    <property type="component" value="Unassembled WGS sequence"/>
</dbReference>
<dbReference type="RefSeq" id="WP_153349712.1">
    <property type="nucleotide sequence ID" value="NZ_RPMP01000002.1"/>
</dbReference>
<name>A0AAW9TP53_RHIML</name>
<protein>
    <submittedName>
        <fullName evidence="1">Uncharacterized protein</fullName>
    </submittedName>
</protein>
<comment type="caution">
    <text evidence="1">The sequence shown here is derived from an EMBL/GenBank/DDBJ whole genome shotgun (WGS) entry which is preliminary data.</text>
</comment>
<dbReference type="EMBL" id="WISR01000126">
    <property type="protein sequence ID" value="MQW33631.1"/>
    <property type="molecule type" value="Genomic_DNA"/>
</dbReference>
<reference evidence="1 2" key="1">
    <citation type="journal article" date="2013" name="Genome Biol.">
        <title>Comparative genomics of the core and accessory genomes of 48 Sinorhizobium strains comprising five genospecies.</title>
        <authorList>
            <person name="Sugawara M."/>
            <person name="Epstein B."/>
            <person name="Badgley B.D."/>
            <person name="Unno T."/>
            <person name="Xu L."/>
            <person name="Reese J."/>
            <person name="Gyaneshwar P."/>
            <person name="Denny R."/>
            <person name="Mudge J."/>
            <person name="Bharti A.K."/>
            <person name="Farmer A.D."/>
            <person name="May G.D."/>
            <person name="Woodward J.E."/>
            <person name="Medigue C."/>
            <person name="Vallenet D."/>
            <person name="Lajus A."/>
            <person name="Rouy Z."/>
            <person name="Martinez-Vaz B."/>
            <person name="Tiffin P."/>
            <person name="Young N.D."/>
            <person name="Sadowsky M.J."/>
        </authorList>
    </citation>
    <scope>NUCLEOTIDE SEQUENCE [LARGE SCALE GENOMIC DNA]</scope>
    <source>
        <strain evidence="1 2">N6B1</strain>
    </source>
</reference>
<evidence type="ECO:0000313" key="2">
    <source>
        <dbReference type="Proteomes" id="UP000429484"/>
    </source>
</evidence>
<evidence type="ECO:0000313" key="1">
    <source>
        <dbReference type="EMBL" id="MQW33631.1"/>
    </source>
</evidence>
<dbReference type="AlphaFoldDB" id="A0AAW9TP53"/>
<sequence length="61" mass="7155">MTKQETLSASVRKIPRIWEAGTLVKSGDVKKIRVDFLASHQEYLDKSWFRHIYAPTINRTH</sequence>